<dbReference type="GO" id="GO:0050660">
    <property type="term" value="F:flavin adenine dinucleotide binding"/>
    <property type="evidence" value="ECO:0007669"/>
    <property type="project" value="InterPro"/>
</dbReference>
<evidence type="ECO:0000256" key="5">
    <source>
        <dbReference type="SAM" id="MobiDB-lite"/>
    </source>
</evidence>
<dbReference type="SUPFAM" id="SSF56645">
    <property type="entry name" value="Acyl-CoA dehydrogenase NM domain-like"/>
    <property type="match status" value="1"/>
</dbReference>
<evidence type="ECO:0000256" key="1">
    <source>
        <dbReference type="ARBA" id="ARBA00001974"/>
    </source>
</evidence>
<feature type="domain" description="Acyl-CoA dehydrogenase/oxidase N-terminal" evidence="7">
    <location>
        <begin position="36"/>
        <end position="136"/>
    </location>
</feature>
<dbReference type="InterPro" id="IPR009075">
    <property type="entry name" value="AcylCo_DH/oxidase_C"/>
</dbReference>
<dbReference type="Gene3D" id="1.20.140.10">
    <property type="entry name" value="Butyryl-CoA Dehydrogenase, subunit A, domain 3"/>
    <property type="match status" value="1"/>
</dbReference>
<accession>E6PMR3</accession>
<dbReference type="InterPro" id="IPR046373">
    <property type="entry name" value="Acyl-CoA_Oxase/DH_mid-dom_sf"/>
</dbReference>
<comment type="cofactor">
    <cofactor evidence="1">
        <name>FAD</name>
        <dbReference type="ChEBI" id="CHEBI:57692"/>
    </cofactor>
</comment>
<sequence>MTTLTLARPPAAATPLMPPTGQAPEPQLDDGLGPLRQLVTQVLGPQVLAIDLEAVYPEDFLHALGAAGGFRGAVPSESGGSGLGLPHVIEVMALVSQTCLSTGFLTWCQTACARYIAMSDNTELKRTLLPRIASGELLAGTGLSNTVKSCDAVEEFRLSAKRIDGGYLVNGVLPWVSNLGPDHVFTTGCPVEGAGPGDDGLAFLLVDCNAPGFKLVDCAHFMAIDGTRTLACHFKNTFVPDAMVLSHPGQSKAYVRRIKPGMILGQMGMCLGLAQACVDLVHQSNRTHAHVNRHLDDQEDELAAELAALRAGTTAAAQALQANPLADIVLDILKLRLAGGELALRAAQSALLHLGAKGYLQKSPAQRRVREAYFVAIVTPATKHLRREIARLESGQAVCAA</sequence>
<evidence type="ECO:0000256" key="4">
    <source>
        <dbReference type="ARBA" id="ARBA00022827"/>
    </source>
</evidence>
<dbReference type="Gene3D" id="2.40.110.10">
    <property type="entry name" value="Butyryl-CoA Dehydrogenase, subunit A, domain 2"/>
    <property type="match status" value="1"/>
</dbReference>
<keyword evidence="4" id="KW-0274">FAD</keyword>
<dbReference type="Pfam" id="PF02771">
    <property type="entry name" value="Acyl-CoA_dh_N"/>
    <property type="match status" value="1"/>
</dbReference>
<dbReference type="GO" id="GO:0003995">
    <property type="term" value="F:acyl-CoA dehydrogenase activity"/>
    <property type="evidence" value="ECO:0007669"/>
    <property type="project" value="TreeGrafter"/>
</dbReference>
<proteinExistence type="inferred from homology"/>
<dbReference type="EMBL" id="CABM01000022">
    <property type="protein sequence ID" value="CBH96215.1"/>
    <property type="molecule type" value="Genomic_DNA"/>
</dbReference>
<comment type="similarity">
    <text evidence="2">Belongs to the acyl-CoA dehydrogenase family.</text>
</comment>
<dbReference type="InterPro" id="IPR036250">
    <property type="entry name" value="AcylCo_DH-like_C"/>
</dbReference>
<feature type="region of interest" description="Disordered" evidence="5">
    <location>
        <begin position="1"/>
        <end position="31"/>
    </location>
</feature>
<dbReference type="Gene3D" id="1.10.540.10">
    <property type="entry name" value="Acyl-CoA dehydrogenase/oxidase, N-terminal domain"/>
    <property type="match status" value="1"/>
</dbReference>
<comment type="caution">
    <text evidence="8">The sequence shown here is derived from an EMBL/GenBank/DDBJ whole genome shotgun (WGS) entry which is preliminary data.</text>
</comment>
<reference evidence="8" key="1">
    <citation type="submission" date="2009-10" db="EMBL/GenBank/DDBJ databases">
        <title>Diversity of trophic interactions inside an arsenic-rich microbial ecosystem.</title>
        <authorList>
            <person name="Bertin P.N."/>
            <person name="Heinrich-Salmeron A."/>
            <person name="Pelletier E."/>
            <person name="Goulhen-Chollet F."/>
            <person name="Arsene-Ploetze F."/>
            <person name="Gallien S."/>
            <person name="Calteau A."/>
            <person name="Vallenet D."/>
            <person name="Casiot C."/>
            <person name="Chane-Woon-Ming B."/>
            <person name="Giloteaux L."/>
            <person name="Barakat M."/>
            <person name="Bonnefoy V."/>
            <person name="Bruneel O."/>
            <person name="Chandler M."/>
            <person name="Cleiss J."/>
            <person name="Duran R."/>
            <person name="Elbaz-Poulichet F."/>
            <person name="Fonknechten N."/>
            <person name="Lauga B."/>
            <person name="Mornico D."/>
            <person name="Ortet P."/>
            <person name="Schaeffer C."/>
            <person name="Siguier P."/>
            <person name="Alexander Thil Smith A."/>
            <person name="Van Dorsselaer A."/>
            <person name="Weissenbach J."/>
            <person name="Medigue C."/>
            <person name="Le Paslier D."/>
        </authorList>
    </citation>
    <scope>NUCLEOTIDE SEQUENCE</scope>
</reference>
<feature type="compositionally biased region" description="Low complexity" evidence="5">
    <location>
        <begin position="1"/>
        <end position="15"/>
    </location>
</feature>
<evidence type="ECO:0000259" key="6">
    <source>
        <dbReference type="Pfam" id="PF00441"/>
    </source>
</evidence>
<dbReference type="SUPFAM" id="SSF47203">
    <property type="entry name" value="Acyl-CoA dehydrogenase C-terminal domain-like"/>
    <property type="match status" value="1"/>
</dbReference>
<evidence type="ECO:0000259" key="7">
    <source>
        <dbReference type="Pfam" id="PF02771"/>
    </source>
</evidence>
<keyword evidence="3" id="KW-0285">Flavoprotein</keyword>
<organism evidence="8">
    <name type="scientific">mine drainage metagenome</name>
    <dbReference type="NCBI Taxonomy" id="410659"/>
    <lineage>
        <taxon>unclassified sequences</taxon>
        <taxon>metagenomes</taxon>
        <taxon>ecological metagenomes</taxon>
    </lineage>
</organism>
<dbReference type="PANTHER" id="PTHR43884">
    <property type="entry name" value="ACYL-COA DEHYDROGENASE"/>
    <property type="match status" value="1"/>
</dbReference>
<evidence type="ECO:0000256" key="3">
    <source>
        <dbReference type="ARBA" id="ARBA00022630"/>
    </source>
</evidence>
<dbReference type="PANTHER" id="PTHR43884:SF12">
    <property type="entry name" value="ISOVALERYL-COA DEHYDROGENASE, MITOCHONDRIAL-RELATED"/>
    <property type="match status" value="1"/>
</dbReference>
<evidence type="ECO:0000256" key="2">
    <source>
        <dbReference type="ARBA" id="ARBA00009347"/>
    </source>
</evidence>
<dbReference type="InterPro" id="IPR037069">
    <property type="entry name" value="AcylCoA_DH/ox_N_sf"/>
</dbReference>
<dbReference type="Pfam" id="PF00441">
    <property type="entry name" value="Acyl-CoA_dh_1"/>
    <property type="match status" value="1"/>
</dbReference>
<feature type="domain" description="Acyl-CoA dehydrogenase/oxidase C-terminal" evidence="6">
    <location>
        <begin position="267"/>
        <end position="390"/>
    </location>
</feature>
<gene>
    <name evidence="8" type="ORF">CARN2_1206</name>
</gene>
<dbReference type="InterPro" id="IPR013786">
    <property type="entry name" value="AcylCoA_DH/ox_N"/>
</dbReference>
<dbReference type="AlphaFoldDB" id="E6PMR3"/>
<name>E6PMR3_9ZZZZ</name>
<dbReference type="InterPro" id="IPR009100">
    <property type="entry name" value="AcylCoA_DH/oxidase_NM_dom_sf"/>
</dbReference>
<protein>
    <submittedName>
        <fullName evidence="8">Putative acyl-CoA dehydrogenase</fullName>
    </submittedName>
</protein>
<evidence type="ECO:0000313" key="8">
    <source>
        <dbReference type="EMBL" id="CBH96215.1"/>
    </source>
</evidence>